<keyword evidence="3 11" id="KW-0285">Flavoprotein</keyword>
<dbReference type="InterPro" id="IPR039261">
    <property type="entry name" value="FNR_nucleotide-bd"/>
</dbReference>
<comment type="cofactor">
    <cofactor evidence="12">
        <name>[2Fe-2S] cluster</name>
        <dbReference type="ChEBI" id="CHEBI:190135"/>
    </cofactor>
    <text evidence="12">Binds 1 [2Fe-2S] cluster per subunit.</text>
</comment>
<evidence type="ECO:0000256" key="5">
    <source>
        <dbReference type="ARBA" id="ARBA00022723"/>
    </source>
</evidence>
<dbReference type="InterPro" id="IPR012165">
    <property type="entry name" value="Cyt_c3_hydrogenase_gsu"/>
</dbReference>
<dbReference type="Proteomes" id="UP000035720">
    <property type="component" value="Unassembled WGS sequence"/>
</dbReference>
<dbReference type="InterPro" id="IPR050353">
    <property type="entry name" value="PyrK_electron_transfer"/>
</dbReference>
<accession>A0A077MFL2</accession>
<feature type="binding site" evidence="12">
    <location>
        <position position="235"/>
    </location>
    <ligand>
        <name>[2Fe-2S] cluster</name>
        <dbReference type="ChEBI" id="CHEBI:190135"/>
    </ligand>
</feature>
<evidence type="ECO:0000256" key="10">
    <source>
        <dbReference type="ARBA" id="ARBA00034078"/>
    </source>
</evidence>
<dbReference type="OrthoDB" id="9796486at2"/>
<feature type="binding site" evidence="11">
    <location>
        <begin position="60"/>
        <end position="63"/>
    </location>
    <ligand>
        <name>FAD</name>
        <dbReference type="ChEBI" id="CHEBI:57692"/>
    </ligand>
</feature>
<evidence type="ECO:0000256" key="1">
    <source>
        <dbReference type="ARBA" id="ARBA00006422"/>
    </source>
</evidence>
<dbReference type="PROSITE" id="PS51384">
    <property type="entry name" value="FAD_FR"/>
    <property type="match status" value="1"/>
</dbReference>
<dbReference type="InterPro" id="IPR019480">
    <property type="entry name" value="Dihydroorotate_DH_Fe-S-bd"/>
</dbReference>
<dbReference type="GO" id="GO:0050660">
    <property type="term" value="F:flavin adenine dinucleotide binding"/>
    <property type="evidence" value="ECO:0007669"/>
    <property type="project" value="InterPro"/>
</dbReference>
<evidence type="ECO:0000313" key="14">
    <source>
        <dbReference type="EMBL" id="CCI53973.1"/>
    </source>
</evidence>
<evidence type="ECO:0000256" key="11">
    <source>
        <dbReference type="PIRSR" id="PIRSR006816-1"/>
    </source>
</evidence>
<name>A0A077MFL2_9MICO</name>
<feature type="binding site" evidence="12">
    <location>
        <position position="240"/>
    </location>
    <ligand>
        <name>[2Fe-2S] cluster</name>
        <dbReference type="ChEBI" id="CHEBI:190135"/>
    </ligand>
</feature>
<dbReference type="SUPFAM" id="SSF52343">
    <property type="entry name" value="Ferredoxin reductase-like, C-terminal NADP-linked domain"/>
    <property type="match status" value="1"/>
</dbReference>
<keyword evidence="8 12" id="KW-0408">Iron</keyword>
<dbReference type="Gene3D" id="2.40.30.10">
    <property type="entry name" value="Translation factors"/>
    <property type="match status" value="1"/>
</dbReference>
<dbReference type="PANTHER" id="PTHR43513:SF3">
    <property type="entry name" value="DIHYDROOROTATE DEHYDROGENASE B (NAD(+)), ELECTRON TRANSFER SUBUNIT-RELATED"/>
    <property type="match status" value="1"/>
</dbReference>
<dbReference type="RefSeq" id="WP_048546355.1">
    <property type="nucleotide sequence ID" value="NZ_HF571038.1"/>
</dbReference>
<evidence type="ECO:0000256" key="9">
    <source>
        <dbReference type="ARBA" id="ARBA00023014"/>
    </source>
</evidence>
<organism evidence="14 15">
    <name type="scientific">Nostocoides jenkinsii Ben 74</name>
    <dbReference type="NCBI Taxonomy" id="1193518"/>
    <lineage>
        <taxon>Bacteria</taxon>
        <taxon>Bacillati</taxon>
        <taxon>Actinomycetota</taxon>
        <taxon>Actinomycetes</taxon>
        <taxon>Micrococcales</taxon>
        <taxon>Intrasporangiaceae</taxon>
        <taxon>Nostocoides</taxon>
    </lineage>
</organism>
<feature type="domain" description="FAD-binding FR-type" evidence="13">
    <location>
        <begin position="4"/>
        <end position="113"/>
    </location>
</feature>
<protein>
    <submittedName>
        <fullName evidence="14">Dihydroorotate dehydrogenase electron transfer subunit</fullName>
    </submittedName>
</protein>
<comment type="similarity">
    <text evidence="1">Belongs to the PyrK family.</text>
</comment>
<keyword evidence="6 11" id="KW-0274">FAD</keyword>
<keyword evidence="9 12" id="KW-0411">Iron-sulfur</keyword>
<dbReference type="Gene3D" id="2.10.240.10">
    <property type="entry name" value="Dihydroorotate dehydrogenase, electron transfer subunit"/>
    <property type="match status" value="1"/>
</dbReference>
<reference evidence="14 15" key="1">
    <citation type="journal article" date="2013" name="ISME J.">
        <title>A metabolic model for members of the genus Tetrasphaera involved in enhanced biological phosphorus removal.</title>
        <authorList>
            <person name="Kristiansen R."/>
            <person name="Nguyen H.T.T."/>
            <person name="Saunders A.M."/>
            <person name="Nielsen J.L."/>
            <person name="Wimmer R."/>
            <person name="Le V.Q."/>
            <person name="McIlroy S.J."/>
            <person name="Petrovski S."/>
            <person name="Seviour R.J."/>
            <person name="Calteau A."/>
            <person name="Nielsen K.L."/>
            <person name="Nielsen P.H."/>
        </authorList>
    </citation>
    <scope>NUCLEOTIDE SEQUENCE [LARGE SCALE GENOMIC DNA]</scope>
    <source>
        <strain evidence="14 15">Ben 74</strain>
    </source>
</reference>
<dbReference type="AlphaFoldDB" id="A0A077MFL2"/>
<dbReference type="InterPro" id="IPR017938">
    <property type="entry name" value="Riboflavin_synthase-like_b-brl"/>
</dbReference>
<gene>
    <name evidence="14" type="primary">pyrK</name>
    <name evidence="14" type="ORF">BN13_530003</name>
</gene>
<dbReference type="PIRSF" id="PIRSF006816">
    <property type="entry name" value="Cyc3_hyd_g"/>
    <property type="match status" value="1"/>
</dbReference>
<proteinExistence type="inferred from homology"/>
<keyword evidence="15" id="KW-1185">Reference proteome</keyword>
<dbReference type="GO" id="GO:0006221">
    <property type="term" value="P:pyrimidine nucleotide biosynthetic process"/>
    <property type="evidence" value="ECO:0007669"/>
    <property type="project" value="InterPro"/>
</dbReference>
<evidence type="ECO:0000259" key="13">
    <source>
        <dbReference type="PROSITE" id="PS51384"/>
    </source>
</evidence>
<dbReference type="STRING" id="1193518.BN13_530003"/>
<dbReference type="GO" id="GO:0051537">
    <property type="term" value="F:2 iron, 2 sulfur cluster binding"/>
    <property type="evidence" value="ECO:0007669"/>
    <property type="project" value="UniProtKB-KW"/>
</dbReference>
<comment type="caution">
    <text evidence="14">The sequence shown here is derived from an EMBL/GenBank/DDBJ whole genome shotgun (WGS) entry which is preliminary data.</text>
</comment>
<evidence type="ECO:0000256" key="12">
    <source>
        <dbReference type="PIRSR" id="PIRSR006816-2"/>
    </source>
</evidence>
<dbReference type="EMBL" id="CAJC01000165">
    <property type="protein sequence ID" value="CCI53973.1"/>
    <property type="molecule type" value="Genomic_DNA"/>
</dbReference>
<evidence type="ECO:0000256" key="3">
    <source>
        <dbReference type="ARBA" id="ARBA00022630"/>
    </source>
</evidence>
<comment type="cofactor">
    <cofactor evidence="10">
        <name>[2Fe-2S] cluster</name>
        <dbReference type="ChEBI" id="CHEBI:190135"/>
    </cofactor>
</comment>
<keyword evidence="2" id="KW-0813">Transport</keyword>
<evidence type="ECO:0000256" key="6">
    <source>
        <dbReference type="ARBA" id="ARBA00022827"/>
    </source>
</evidence>
<evidence type="ECO:0000256" key="2">
    <source>
        <dbReference type="ARBA" id="ARBA00022448"/>
    </source>
</evidence>
<keyword evidence="5 12" id="KW-0479">Metal-binding</keyword>
<keyword evidence="7" id="KW-0249">Electron transport</keyword>
<keyword evidence="4 12" id="KW-0001">2Fe-2S</keyword>
<sequence>MSTGDHHPVVAVEADVLGNEPVGAYRRLTLAVPGVAATARPGQFAALTVGGETSGLLLRRSFSIHRVAAGSDPAGDRLEIVVADAGPGTHWLTQRTPGDRVGVLAPLGNGFSLPAAPGECVLIGGGYGSAPLPWLAEHLRAMGSRVHMILGAATRDRLFGAAEAGAVADSVHVVTVDGSAGAVGLVTDPLRQLLRDNNIGAVYACGPMGMLRAVGELAIEAGAVAQVAVEEAMACGVGVCMTCVLPIRGHDGATRMTRTCLDGPVFDARALRWEAAADGRVAVPDDAVGAPSAPVGRSGR</sequence>
<evidence type="ECO:0000256" key="7">
    <source>
        <dbReference type="ARBA" id="ARBA00022982"/>
    </source>
</evidence>
<dbReference type="InterPro" id="IPR037117">
    <property type="entry name" value="Dihydroorotate_DH_ele_sf"/>
</dbReference>
<dbReference type="CDD" id="cd06218">
    <property type="entry name" value="DHOD_e_trans"/>
    <property type="match status" value="1"/>
</dbReference>
<dbReference type="Gene3D" id="3.40.50.80">
    <property type="entry name" value="Nucleotide-binding domain of ferredoxin-NADP reductase (FNR) module"/>
    <property type="match status" value="1"/>
</dbReference>
<dbReference type="GO" id="GO:0016491">
    <property type="term" value="F:oxidoreductase activity"/>
    <property type="evidence" value="ECO:0007669"/>
    <property type="project" value="InterPro"/>
</dbReference>
<dbReference type="SUPFAM" id="SSF63380">
    <property type="entry name" value="Riboflavin synthase domain-like"/>
    <property type="match status" value="1"/>
</dbReference>
<feature type="binding site" evidence="12">
    <location>
        <position position="243"/>
    </location>
    <ligand>
        <name>[2Fe-2S] cluster</name>
        <dbReference type="ChEBI" id="CHEBI:190135"/>
    </ligand>
</feature>
<dbReference type="InterPro" id="IPR017927">
    <property type="entry name" value="FAD-bd_FR_type"/>
</dbReference>
<feature type="binding site" evidence="11">
    <location>
        <begin position="88"/>
        <end position="89"/>
    </location>
    <ligand>
        <name>FAD</name>
        <dbReference type="ChEBI" id="CHEBI:57692"/>
    </ligand>
</feature>
<dbReference type="Pfam" id="PF10418">
    <property type="entry name" value="DHODB_Fe-S_bind"/>
    <property type="match status" value="1"/>
</dbReference>
<comment type="cofactor">
    <cofactor evidence="11">
        <name>FAD</name>
        <dbReference type="ChEBI" id="CHEBI:57692"/>
    </cofactor>
    <text evidence="11">Binds 1 FAD per subunit.</text>
</comment>
<dbReference type="GO" id="GO:0046872">
    <property type="term" value="F:metal ion binding"/>
    <property type="evidence" value="ECO:0007669"/>
    <property type="project" value="UniProtKB-KW"/>
</dbReference>
<evidence type="ECO:0000313" key="15">
    <source>
        <dbReference type="Proteomes" id="UP000035720"/>
    </source>
</evidence>
<feature type="binding site" evidence="12">
    <location>
        <position position="260"/>
    </location>
    <ligand>
        <name>[2Fe-2S] cluster</name>
        <dbReference type="ChEBI" id="CHEBI:190135"/>
    </ligand>
</feature>
<dbReference type="PANTHER" id="PTHR43513">
    <property type="entry name" value="DIHYDROOROTATE DEHYDROGENASE B (NAD(+)), ELECTRON TRANSFER SUBUNIT"/>
    <property type="match status" value="1"/>
</dbReference>
<evidence type="ECO:0000256" key="8">
    <source>
        <dbReference type="ARBA" id="ARBA00023004"/>
    </source>
</evidence>
<evidence type="ECO:0000256" key="4">
    <source>
        <dbReference type="ARBA" id="ARBA00022714"/>
    </source>
</evidence>